<evidence type="ECO:0000313" key="7">
    <source>
        <dbReference type="EMBL" id="AIG78104.1"/>
    </source>
</evidence>
<evidence type="ECO:0000256" key="4">
    <source>
        <dbReference type="ARBA" id="ARBA00023136"/>
    </source>
</evidence>
<dbReference type="GO" id="GO:0016020">
    <property type="term" value="C:membrane"/>
    <property type="evidence" value="ECO:0007669"/>
    <property type="project" value="UniProtKB-SubCell"/>
</dbReference>
<comment type="subcellular location">
    <subcellularLocation>
        <location evidence="1">Membrane</location>
        <topology evidence="1">Multi-pass membrane protein</topology>
    </subcellularLocation>
</comment>
<evidence type="ECO:0000256" key="3">
    <source>
        <dbReference type="ARBA" id="ARBA00022989"/>
    </source>
</evidence>
<dbReference type="STRING" id="208439.AJAP_26285"/>
<dbReference type="RefSeq" id="WP_037343607.1">
    <property type="nucleotide sequence ID" value="NZ_CP008953.1"/>
</dbReference>
<feature type="transmembrane region" description="Helical" evidence="5">
    <location>
        <begin position="109"/>
        <end position="129"/>
    </location>
</feature>
<dbReference type="Pfam" id="PF01794">
    <property type="entry name" value="Ferric_reduct"/>
    <property type="match status" value="1"/>
</dbReference>
<keyword evidence="3 5" id="KW-1133">Transmembrane helix</keyword>
<name>A0A075V0E0_9PSEU</name>
<sequence>MYDQWSEVVIVLTQKSDTDPGIKGMAQTSARISYGFMCLTLCWGVFTATGWIKSLTGRKALRNSHMVLGILTLSFGVVHAMSFLFLPDGFTLAQISIPLLPGTLARHELGVVGLEVMIAVALTGGISRFSSYRRFLWIHRLAYPAVGITALHSFFGAMANGHLGLLWFGGITLLVPVVLLTALRFTPTRYLERLGLVEELV</sequence>
<keyword evidence="8" id="KW-1185">Reference proteome</keyword>
<dbReference type="EMBL" id="CP008953">
    <property type="protein sequence ID" value="AIG78104.1"/>
    <property type="molecule type" value="Genomic_DNA"/>
</dbReference>
<feature type="transmembrane region" description="Helical" evidence="5">
    <location>
        <begin position="165"/>
        <end position="183"/>
    </location>
</feature>
<reference evidence="7 8" key="1">
    <citation type="journal article" date="2014" name="J. Biotechnol.">
        <title>Complete genome sequence of the actinobacterium Amycolatopsis japonica MG417-CF17(T) (=DSM 44213T) producing (S,S)-N,N'-ethylenediaminedisuccinic acid.</title>
        <authorList>
            <person name="Stegmann E."/>
            <person name="Albersmeier A."/>
            <person name="Spohn M."/>
            <person name="Gert H."/>
            <person name="Weber T."/>
            <person name="Wohlleben W."/>
            <person name="Kalinowski J."/>
            <person name="Ruckert C."/>
        </authorList>
    </citation>
    <scope>NUCLEOTIDE SEQUENCE [LARGE SCALE GENOMIC DNA]</scope>
    <source>
        <strain evidence="8">MG417-CF17 (DSM 44213)</strain>
    </source>
</reference>
<dbReference type="eggNOG" id="COG1141">
    <property type="taxonomic scope" value="Bacteria"/>
</dbReference>
<dbReference type="Proteomes" id="UP000028492">
    <property type="component" value="Chromosome"/>
</dbReference>
<evidence type="ECO:0000259" key="6">
    <source>
        <dbReference type="Pfam" id="PF01794"/>
    </source>
</evidence>
<keyword evidence="2 5" id="KW-0812">Transmembrane</keyword>
<dbReference type="HOGENOM" id="CLU_090253_0_0_11"/>
<accession>A0A075V0E0</accession>
<evidence type="ECO:0000256" key="5">
    <source>
        <dbReference type="SAM" id="Phobius"/>
    </source>
</evidence>
<organism evidence="7 8">
    <name type="scientific">Amycolatopsis japonica</name>
    <dbReference type="NCBI Taxonomy" id="208439"/>
    <lineage>
        <taxon>Bacteria</taxon>
        <taxon>Bacillati</taxon>
        <taxon>Actinomycetota</taxon>
        <taxon>Actinomycetes</taxon>
        <taxon>Pseudonocardiales</taxon>
        <taxon>Pseudonocardiaceae</taxon>
        <taxon>Amycolatopsis</taxon>
        <taxon>Amycolatopsis japonica group</taxon>
    </lineage>
</organism>
<evidence type="ECO:0000313" key="8">
    <source>
        <dbReference type="Proteomes" id="UP000028492"/>
    </source>
</evidence>
<feature type="transmembrane region" description="Helical" evidence="5">
    <location>
        <begin position="32"/>
        <end position="52"/>
    </location>
</feature>
<feature type="transmembrane region" description="Helical" evidence="5">
    <location>
        <begin position="64"/>
        <end position="86"/>
    </location>
</feature>
<feature type="transmembrane region" description="Helical" evidence="5">
    <location>
        <begin position="141"/>
        <end position="159"/>
    </location>
</feature>
<feature type="domain" description="Ferric oxidoreductase" evidence="6">
    <location>
        <begin position="34"/>
        <end position="148"/>
    </location>
</feature>
<protein>
    <submittedName>
        <fullName evidence="7">Conserved putative membrane protein</fullName>
    </submittedName>
</protein>
<evidence type="ECO:0000256" key="1">
    <source>
        <dbReference type="ARBA" id="ARBA00004141"/>
    </source>
</evidence>
<gene>
    <name evidence="7" type="ORF">AJAP_26285</name>
</gene>
<proteinExistence type="predicted"/>
<evidence type="ECO:0000256" key="2">
    <source>
        <dbReference type="ARBA" id="ARBA00022692"/>
    </source>
</evidence>
<keyword evidence="4 5" id="KW-0472">Membrane</keyword>
<dbReference type="AlphaFoldDB" id="A0A075V0E0"/>
<dbReference type="InterPro" id="IPR013130">
    <property type="entry name" value="Fe3_Rdtase_TM_dom"/>
</dbReference>
<dbReference type="KEGG" id="aja:AJAP_26285"/>